<sequence>SDFPRKVPFNGSRMSDTGLQDNSNSSICSNVSYPEDILHGIPGFSCHHQETLCKVSSDEQSDAETDIKFWDTAENDDADSICSCSSDKSRLILEDFQTEDLPNGQDSDLDVESQNPSEEKKSEQDDPFGGRNCFTENNNTNDSPYVDFPKKDFFFWVRLILTCPHVT</sequence>
<feature type="region of interest" description="Disordered" evidence="1">
    <location>
        <begin position="95"/>
        <end position="142"/>
    </location>
</feature>
<protein>
    <submittedName>
        <fullName evidence="2">PPUP9740</fullName>
    </submittedName>
</protein>
<dbReference type="EMBL" id="GBYX01477820">
    <property type="protein sequence ID" value="JAO03869.1"/>
    <property type="molecule type" value="Transcribed_RNA"/>
</dbReference>
<accession>A0A0S7FQC8</accession>
<reference evidence="2" key="1">
    <citation type="submission" date="2014-12" db="EMBL/GenBank/DDBJ databases">
        <title>Parallel Evolution in Life History Adaptation Evident in the Tissue-Specific Poeciliopsis prolifica transcriptome.</title>
        <authorList>
            <person name="Jue N.K."/>
            <person name="Foley R.J."/>
            <person name="Obergfell C."/>
            <person name="Reznick D.N."/>
            <person name="O'Neill R.J."/>
            <person name="O'Neill M.J."/>
        </authorList>
    </citation>
    <scope>NUCLEOTIDE SEQUENCE</scope>
</reference>
<gene>
    <name evidence="2" type="primary">PPUP9740</name>
</gene>
<proteinExistence type="predicted"/>
<evidence type="ECO:0000256" key="1">
    <source>
        <dbReference type="SAM" id="MobiDB-lite"/>
    </source>
</evidence>
<evidence type="ECO:0000313" key="2">
    <source>
        <dbReference type="EMBL" id="JAO03869.1"/>
    </source>
</evidence>
<feature type="non-terminal residue" evidence="2">
    <location>
        <position position="1"/>
    </location>
</feature>
<name>A0A0S7FQC8_9TELE</name>
<dbReference type="AlphaFoldDB" id="A0A0S7FQC8"/>
<feature type="compositionally biased region" description="Polar residues" evidence="1">
    <location>
        <begin position="12"/>
        <end position="26"/>
    </location>
</feature>
<feature type="region of interest" description="Disordered" evidence="1">
    <location>
        <begin position="1"/>
        <end position="26"/>
    </location>
</feature>
<organism evidence="2">
    <name type="scientific">Poeciliopsis prolifica</name>
    <name type="common">blackstripe livebearer</name>
    <dbReference type="NCBI Taxonomy" id="188132"/>
    <lineage>
        <taxon>Eukaryota</taxon>
        <taxon>Metazoa</taxon>
        <taxon>Chordata</taxon>
        <taxon>Craniata</taxon>
        <taxon>Vertebrata</taxon>
        <taxon>Euteleostomi</taxon>
        <taxon>Actinopterygii</taxon>
        <taxon>Neopterygii</taxon>
        <taxon>Teleostei</taxon>
        <taxon>Neoteleostei</taxon>
        <taxon>Acanthomorphata</taxon>
        <taxon>Ovalentaria</taxon>
        <taxon>Atherinomorphae</taxon>
        <taxon>Cyprinodontiformes</taxon>
        <taxon>Poeciliidae</taxon>
        <taxon>Poeciliinae</taxon>
        <taxon>Poeciliopsis</taxon>
    </lineage>
</organism>